<reference evidence="18" key="1">
    <citation type="journal article" date="2022" name="Plant J.">
        <title>Strategies of tolerance reflected in two North American maple genomes.</title>
        <authorList>
            <person name="McEvoy S.L."/>
            <person name="Sezen U.U."/>
            <person name="Trouern-Trend A."/>
            <person name="McMahon S.M."/>
            <person name="Schaberg P.G."/>
            <person name="Yang J."/>
            <person name="Wegrzyn J.L."/>
            <person name="Swenson N.G."/>
        </authorList>
    </citation>
    <scope>NUCLEOTIDE SEQUENCE</scope>
    <source>
        <strain evidence="18">91603</strain>
    </source>
</reference>
<feature type="compositionally biased region" description="Polar residues" evidence="13">
    <location>
        <begin position="1"/>
        <end position="17"/>
    </location>
</feature>
<dbReference type="GO" id="GO:0005524">
    <property type="term" value="F:ATP binding"/>
    <property type="evidence" value="ECO:0007669"/>
    <property type="project" value="UniProtKB-KW"/>
</dbReference>
<dbReference type="CDD" id="cd24020">
    <property type="entry name" value="ASKHA_NBD_HK_plant"/>
    <property type="match status" value="1"/>
</dbReference>
<dbReference type="Pfam" id="PF03727">
    <property type="entry name" value="Hexokinase_2"/>
    <property type="match status" value="1"/>
</dbReference>
<accession>A0AAD5P165</accession>
<dbReference type="GO" id="GO:0006096">
    <property type="term" value="P:glycolytic process"/>
    <property type="evidence" value="ECO:0007669"/>
    <property type="project" value="UniProtKB-KW"/>
</dbReference>
<feature type="domain" description="Hexokinase N-terminal" evidence="15">
    <location>
        <begin position="466"/>
        <end position="664"/>
    </location>
</feature>
<dbReference type="InterPro" id="IPR043129">
    <property type="entry name" value="ATPase_NBD"/>
</dbReference>
<evidence type="ECO:0000313" key="19">
    <source>
        <dbReference type="Proteomes" id="UP001064489"/>
    </source>
</evidence>
<dbReference type="PANTHER" id="PTHR19443:SF6">
    <property type="entry name" value="HEXOKINASE-4"/>
    <property type="match status" value="1"/>
</dbReference>
<evidence type="ECO:0000256" key="1">
    <source>
        <dbReference type="ARBA" id="ARBA00004572"/>
    </source>
</evidence>
<comment type="pathway">
    <text evidence="2">Carbohydrate degradation; glycolysis; D-glyceraldehyde 3-phosphate and glycerone phosphate from D-glucose: step 1/4.</text>
</comment>
<dbReference type="AlphaFoldDB" id="A0AAD5P165"/>
<dbReference type="EMBL" id="JAJSOW010000003">
    <property type="protein sequence ID" value="KAI9194487.1"/>
    <property type="molecule type" value="Genomic_DNA"/>
</dbReference>
<evidence type="ECO:0000256" key="12">
    <source>
        <dbReference type="SAM" id="Coils"/>
    </source>
</evidence>
<dbReference type="InterPro" id="IPR001312">
    <property type="entry name" value="Hexokinase"/>
</dbReference>
<comment type="pathway">
    <text evidence="3">Carbohydrate metabolism; hexose metabolism.</text>
</comment>
<keyword evidence="19" id="KW-1185">Reference proteome</keyword>
<evidence type="ECO:0000256" key="6">
    <source>
        <dbReference type="ARBA" id="ARBA00022679"/>
    </source>
</evidence>
<dbReference type="Proteomes" id="UP001064489">
    <property type="component" value="Chromosome 1"/>
</dbReference>
<dbReference type="GO" id="GO:0001678">
    <property type="term" value="P:intracellular glucose homeostasis"/>
    <property type="evidence" value="ECO:0007669"/>
    <property type="project" value="InterPro"/>
</dbReference>
<dbReference type="EC" id="2.7.1.1" evidence="5"/>
<evidence type="ECO:0000256" key="5">
    <source>
        <dbReference type="ARBA" id="ARBA00012324"/>
    </source>
</evidence>
<protein>
    <recommendedName>
        <fullName evidence="5">hexokinase</fullName>
        <ecNumber evidence="5">2.7.1.1</ecNumber>
    </recommendedName>
</protein>
<comment type="similarity">
    <text evidence="4">Belongs to the hexokinase family.</text>
</comment>
<dbReference type="Pfam" id="PF25091">
    <property type="entry name" value="DUF7806"/>
    <property type="match status" value="1"/>
</dbReference>
<feature type="region of interest" description="Disordered" evidence="13">
    <location>
        <begin position="1"/>
        <end position="28"/>
    </location>
</feature>
<keyword evidence="9" id="KW-1000">Mitochondrion outer membrane</keyword>
<feature type="region of interest" description="Disordered" evidence="13">
    <location>
        <begin position="257"/>
        <end position="280"/>
    </location>
</feature>
<evidence type="ECO:0000256" key="4">
    <source>
        <dbReference type="ARBA" id="ARBA00009225"/>
    </source>
</evidence>
<comment type="subcellular location">
    <subcellularLocation>
        <location evidence="1">Mitochondrion outer membrane</location>
        <topology evidence="1">Single-pass membrane protein</topology>
    </subcellularLocation>
</comment>
<evidence type="ECO:0000256" key="3">
    <source>
        <dbReference type="ARBA" id="ARBA00005028"/>
    </source>
</evidence>
<sequence>MPSQEMSPSEAPSSTLHDASPIPTVPTVITVPEPGHSSLLAAIAVSGPAGSSSSPVSAACDSVPSFTTVDLATTVPTQQPSDIIMESLYAKLYDKYDKLKKKKFSELDDINKDQELKFVNYVSAAEELIEYLRTDNVKLCEQVNNLKAEVDSIRSTNNEQCMEYQKLFMQEKQKNKVLSQEVERLQKLHQETISSCSKDVENDNTLLNTPEGAQTTSGKLSSVSAKRMTRKQRRESEAKRQGMVMVGDSGRDDAIAVESDKDSSEETVTRKRRRESEAKRQVMVMAGDSGRGDAIAVESAKDLSKETVSNGAAYDQQLECCKRTIDRSGGATDDGPGNSMFHDLIEYLVDMKLSACHQTEGTSILAQHQSSGYSFNLTWVKNEAEEESELLYRVSSLGTFERVAPDWMRDAIMFSKDDDTHIGGMGRGVVVGVAVGVAAAACVVAGVVVGKRVKSRRKWKRVMGILRELEEGCETTVGRLRQVVDAMAVEMHAGLASEGGSKLKMLLTYVDNLPSGNEKGTYYALDLGGTNFRVLRVQLGGQRSSILDKDVERQAIPQHLMTGTSEDLFDFIASSLQQFVEKEGNSSTPSFVRRELGFTFSFPVKQSSVSSGFLLKWTKGFAIEDMVGKEVGECLQQALIRKGLDMRVAALVNDTVGTLALGHYHDVDTVAAVIIGTGTNACYLERTDAIIKCQGLLTSSGGMVVNMEWGNFWSSHLPRTSYDIDLDANSPNPNDQGFEKMLSGMYLGDIVRRVVLRMSQESDIFGPASPRLSMPFILRTPLMAEMHEDDSPELTEVARILKDVLEISDVPLKVRKLIVRICDVVTCRAARLAAAGIVGILKKIGRDGSGGITSGRSRSDIKMRRTVVAIEGGLYTSYTMFREYLHEALTEILGEDIAQHVILKVTEDGSGTGAALLGASHS</sequence>
<keyword evidence="12" id="KW-0175">Coiled coil</keyword>
<dbReference type="FunFam" id="3.40.367.20:FF:000003">
    <property type="entry name" value="Phosphotransferase"/>
    <property type="match status" value="1"/>
</dbReference>
<name>A0AAD5P165_ACENE</name>
<feature type="region of interest" description="Disordered" evidence="13">
    <location>
        <begin position="200"/>
        <end position="242"/>
    </location>
</feature>
<keyword evidence="14" id="KW-0812">Transmembrane</keyword>
<keyword evidence="10" id="KW-0067">ATP-binding</keyword>
<gene>
    <name evidence="18" type="ORF">LWI28_006443</name>
</gene>
<organism evidence="18 19">
    <name type="scientific">Acer negundo</name>
    <name type="common">Box elder</name>
    <dbReference type="NCBI Taxonomy" id="4023"/>
    <lineage>
        <taxon>Eukaryota</taxon>
        <taxon>Viridiplantae</taxon>
        <taxon>Streptophyta</taxon>
        <taxon>Embryophyta</taxon>
        <taxon>Tracheophyta</taxon>
        <taxon>Spermatophyta</taxon>
        <taxon>Magnoliopsida</taxon>
        <taxon>eudicotyledons</taxon>
        <taxon>Gunneridae</taxon>
        <taxon>Pentapetalae</taxon>
        <taxon>rosids</taxon>
        <taxon>malvids</taxon>
        <taxon>Sapindales</taxon>
        <taxon>Sapindaceae</taxon>
        <taxon>Hippocastanoideae</taxon>
        <taxon>Acereae</taxon>
        <taxon>Acer</taxon>
    </lineage>
</organism>
<dbReference type="InterPro" id="IPR019807">
    <property type="entry name" value="Hexokinase_BS"/>
</dbReference>
<dbReference type="Gene3D" id="3.30.420.40">
    <property type="match status" value="1"/>
</dbReference>
<evidence type="ECO:0000256" key="13">
    <source>
        <dbReference type="SAM" id="MobiDB-lite"/>
    </source>
</evidence>
<evidence type="ECO:0000313" key="18">
    <source>
        <dbReference type="EMBL" id="KAI9194487.1"/>
    </source>
</evidence>
<comment type="caution">
    <text evidence="18">The sequence shown here is derived from an EMBL/GenBank/DDBJ whole genome shotgun (WGS) entry which is preliminary data.</text>
</comment>
<dbReference type="PROSITE" id="PS51748">
    <property type="entry name" value="HEXOKINASE_2"/>
    <property type="match status" value="1"/>
</dbReference>
<dbReference type="InterPro" id="IPR022672">
    <property type="entry name" value="Hexokinase_N"/>
</dbReference>
<feature type="domain" description="Hexokinase C-terminal" evidence="16">
    <location>
        <begin position="671"/>
        <end position="919"/>
    </location>
</feature>
<dbReference type="GO" id="GO:0005741">
    <property type="term" value="C:mitochondrial outer membrane"/>
    <property type="evidence" value="ECO:0007669"/>
    <property type="project" value="UniProtKB-SubCell"/>
</dbReference>
<evidence type="ECO:0000256" key="2">
    <source>
        <dbReference type="ARBA" id="ARBA00004888"/>
    </source>
</evidence>
<feature type="domain" description="DUF7806" evidence="17">
    <location>
        <begin position="338"/>
        <end position="416"/>
    </location>
</feature>
<keyword evidence="11" id="KW-0324">Glycolysis</keyword>
<keyword evidence="8" id="KW-0418">Kinase</keyword>
<evidence type="ECO:0000259" key="16">
    <source>
        <dbReference type="Pfam" id="PF03727"/>
    </source>
</evidence>
<feature type="transmembrane region" description="Helical" evidence="14">
    <location>
        <begin position="429"/>
        <end position="450"/>
    </location>
</feature>
<keyword evidence="9" id="KW-0496">Mitochondrion</keyword>
<keyword evidence="14" id="KW-1133">Transmembrane helix</keyword>
<evidence type="ECO:0000256" key="8">
    <source>
        <dbReference type="ARBA" id="ARBA00022777"/>
    </source>
</evidence>
<dbReference type="PRINTS" id="PR00475">
    <property type="entry name" value="HEXOKINASE"/>
</dbReference>
<keyword evidence="7" id="KW-0547">Nucleotide-binding</keyword>
<dbReference type="SUPFAM" id="SSF53067">
    <property type="entry name" value="Actin-like ATPase domain"/>
    <property type="match status" value="2"/>
</dbReference>
<dbReference type="GO" id="GO:0005536">
    <property type="term" value="F:D-glucose binding"/>
    <property type="evidence" value="ECO:0007669"/>
    <property type="project" value="InterPro"/>
</dbReference>
<proteinExistence type="inferred from homology"/>
<evidence type="ECO:0000256" key="11">
    <source>
        <dbReference type="ARBA" id="ARBA00023152"/>
    </source>
</evidence>
<feature type="compositionally biased region" description="Polar residues" evidence="13">
    <location>
        <begin position="200"/>
        <end position="224"/>
    </location>
</feature>
<keyword evidence="6" id="KW-0808">Transferase</keyword>
<evidence type="ECO:0000256" key="10">
    <source>
        <dbReference type="ARBA" id="ARBA00022840"/>
    </source>
</evidence>
<evidence type="ECO:0000259" key="17">
    <source>
        <dbReference type="Pfam" id="PF25091"/>
    </source>
</evidence>
<evidence type="ECO:0000259" key="15">
    <source>
        <dbReference type="Pfam" id="PF00349"/>
    </source>
</evidence>
<dbReference type="Pfam" id="PF00349">
    <property type="entry name" value="Hexokinase_1"/>
    <property type="match status" value="1"/>
</dbReference>
<evidence type="ECO:0000256" key="7">
    <source>
        <dbReference type="ARBA" id="ARBA00022741"/>
    </source>
</evidence>
<dbReference type="PANTHER" id="PTHR19443">
    <property type="entry name" value="HEXOKINASE"/>
    <property type="match status" value="1"/>
</dbReference>
<dbReference type="FunFam" id="3.30.420.40:FF:000034">
    <property type="entry name" value="Phosphotransferase"/>
    <property type="match status" value="1"/>
</dbReference>
<dbReference type="GO" id="GO:0005829">
    <property type="term" value="C:cytosol"/>
    <property type="evidence" value="ECO:0007669"/>
    <property type="project" value="TreeGrafter"/>
</dbReference>
<dbReference type="InterPro" id="IPR022673">
    <property type="entry name" value="Hexokinase_C"/>
</dbReference>
<reference evidence="18" key="2">
    <citation type="submission" date="2023-02" db="EMBL/GenBank/DDBJ databases">
        <authorList>
            <person name="Swenson N.G."/>
            <person name="Wegrzyn J.L."/>
            <person name="Mcevoy S.L."/>
        </authorList>
    </citation>
    <scope>NUCLEOTIDE SEQUENCE</scope>
    <source>
        <strain evidence="18">91603</strain>
        <tissue evidence="18">Leaf</tissue>
    </source>
</reference>
<dbReference type="GO" id="GO:0004340">
    <property type="term" value="F:glucokinase activity"/>
    <property type="evidence" value="ECO:0007669"/>
    <property type="project" value="UniProtKB-ARBA"/>
</dbReference>
<dbReference type="Gene3D" id="3.40.367.20">
    <property type="match status" value="1"/>
</dbReference>
<keyword evidence="14" id="KW-0472">Membrane</keyword>
<evidence type="ECO:0000256" key="14">
    <source>
        <dbReference type="SAM" id="Phobius"/>
    </source>
</evidence>
<dbReference type="PROSITE" id="PS00378">
    <property type="entry name" value="HEXOKINASE_1"/>
    <property type="match status" value="1"/>
</dbReference>
<dbReference type="InterPro" id="IPR056708">
    <property type="entry name" value="DUF7806"/>
</dbReference>
<feature type="coiled-coil region" evidence="12">
    <location>
        <begin position="129"/>
        <end position="188"/>
    </location>
</feature>
<evidence type="ECO:0000256" key="9">
    <source>
        <dbReference type="ARBA" id="ARBA00022787"/>
    </source>
</evidence>